<proteinExistence type="predicted"/>
<dbReference type="Gene3D" id="2.60.40.2280">
    <property type="entry name" value="Heavy-metal resistance protein CzcE"/>
    <property type="match status" value="1"/>
</dbReference>
<dbReference type="RefSeq" id="WP_154370284.1">
    <property type="nucleotide sequence ID" value="NZ_WKJM01000048.1"/>
</dbReference>
<evidence type="ECO:0000313" key="2">
    <source>
        <dbReference type="EMBL" id="MRX11796.1"/>
    </source>
</evidence>
<gene>
    <name evidence="2" type="ORF">GJ697_28605</name>
</gene>
<dbReference type="Pfam" id="PF16986">
    <property type="entry name" value="CzcE"/>
    <property type="match status" value="1"/>
</dbReference>
<dbReference type="Proteomes" id="UP000481037">
    <property type="component" value="Unassembled WGS sequence"/>
</dbReference>
<evidence type="ECO:0000313" key="3">
    <source>
        <dbReference type="Proteomes" id="UP000481037"/>
    </source>
</evidence>
<organism evidence="2 3">
    <name type="scientific">Duganella alba</name>
    <dbReference type="NCBI Taxonomy" id="2666081"/>
    <lineage>
        <taxon>Bacteria</taxon>
        <taxon>Pseudomonadati</taxon>
        <taxon>Pseudomonadota</taxon>
        <taxon>Betaproteobacteria</taxon>
        <taxon>Burkholderiales</taxon>
        <taxon>Oxalobacteraceae</taxon>
        <taxon>Telluria group</taxon>
        <taxon>Duganella</taxon>
    </lineage>
</organism>
<comment type="caution">
    <text evidence="2">The sequence shown here is derived from an EMBL/GenBank/DDBJ whole genome shotgun (WGS) entry which is preliminary data.</text>
</comment>
<dbReference type="InterPro" id="IPR038674">
    <property type="entry name" value="CzcE_sf"/>
</dbReference>
<sequence>MFNALRSALVATAVIAGTGAAHAATSQPAAYGEAVASSAAARQVTITADIKSVNVNDGDTVAFNVNGKTFTWRFDTLRGMGSFDLARIAPAGVDAGMTSVYVASNPLYRG</sequence>
<accession>A0A6L5QPJ9</accession>
<feature type="chain" id="PRO_5026819463" evidence="1">
    <location>
        <begin position="24"/>
        <end position="110"/>
    </location>
</feature>
<feature type="signal peptide" evidence="1">
    <location>
        <begin position="1"/>
        <end position="23"/>
    </location>
</feature>
<dbReference type="InterPro" id="IPR031560">
    <property type="entry name" value="CzcE"/>
</dbReference>
<evidence type="ECO:0000256" key="1">
    <source>
        <dbReference type="SAM" id="SignalP"/>
    </source>
</evidence>
<keyword evidence="3" id="KW-1185">Reference proteome</keyword>
<keyword evidence="1" id="KW-0732">Signal</keyword>
<name>A0A6L5QPJ9_9BURK</name>
<dbReference type="AlphaFoldDB" id="A0A6L5QPJ9"/>
<dbReference type="EMBL" id="WKJM01000048">
    <property type="protein sequence ID" value="MRX11796.1"/>
    <property type="molecule type" value="Genomic_DNA"/>
</dbReference>
<protein>
    <submittedName>
        <fullName evidence="2">CzcE family metal-binding protein</fullName>
    </submittedName>
</protein>
<reference evidence="2 3" key="1">
    <citation type="submission" date="2019-11" db="EMBL/GenBank/DDBJ databases">
        <title>Novel species isolated from a subtropical stream in China.</title>
        <authorList>
            <person name="Lu H."/>
        </authorList>
    </citation>
    <scope>NUCLEOTIDE SEQUENCE [LARGE SCALE GENOMIC DNA]</scope>
    <source>
        <strain evidence="2 3">FT25W</strain>
    </source>
</reference>